<dbReference type="InterPro" id="IPR036537">
    <property type="entry name" value="Adaptor_Cbl_N_dom_sf"/>
</dbReference>
<keyword evidence="1" id="KW-0175">Coiled coil</keyword>
<dbReference type="Gene3D" id="1.20.930.20">
    <property type="entry name" value="Adaptor protein Cbl, N-terminal domain"/>
    <property type="match status" value="1"/>
</dbReference>
<name>A0A8H3WXW9_GIGMA</name>
<dbReference type="InterPro" id="IPR059179">
    <property type="entry name" value="MLKL-like_MCAfunc"/>
</dbReference>
<dbReference type="SUPFAM" id="SSF81901">
    <property type="entry name" value="HCP-like"/>
    <property type="match status" value="1"/>
</dbReference>
<dbReference type="AlphaFoldDB" id="A0A8H3WXW9"/>
<sequence length="702" mass="79338">MEFINSITEVGVELSNSKEFMDWTNIEHGEGISLPQYIEGAVEIGKILNHTVIAVLTGNIAALVDDIVSYALAAKHCKAECKRLSEQFKIARDSAKELLEQLEESPKEIENKNFSSALKAFAIVLEDGRSVVKQHAEAKYGLKIFFAKKFAAEFQDIEDRLDQACNRLNFAINIRHFVDSQYAEEIQKAWHEEDKIAFAELNTMVKESLKEIRNYKLLTTPPIELGTRIALKEFSDIQQFKTDRLFTANYNITDSDGQTKLIKVVIKVTMARETVADDLTKFSLEVAYLRKLVSCPNIINLIGVTNVRGNLSLALEYCENGDLRTFIASGKLKGDWGKKRGIALGLAQGLAFLHKAGILHKYLNSANVLLDGHFQAKIANFRRSRWTNTGSLGVVDSFEEQIRWTAPERLGDDVSIFTEECDVYSFGIVFYEIICGELPWEGLNLSDVYKIRNEGKELLLPSNIPPAMSTIYTNSTNKIPSQRFKTGEIIHHLEAIRPEDLEGAIQFNGGNREIVNDIITEEKNNFLKPTSVRYLSISDVSDEEDIGNSPKEILEIAEKNHQLRDFVKARSEYERIKDDFPHALFRLGEYYYFAKGVKENIPLAIKYFEQAIKGGDGDAMDMMGYLYLTGKGQQKDRVKAVKFFTQAVEKGVPHGMYHLGVCYFKGLGGLKIDLEESKKLMVKAASLGNEEARNFAHQQQWI</sequence>
<dbReference type="Pfam" id="PF22215">
    <property type="entry name" value="MLKL_N"/>
    <property type="match status" value="1"/>
</dbReference>
<evidence type="ECO:0000256" key="1">
    <source>
        <dbReference type="SAM" id="Coils"/>
    </source>
</evidence>
<dbReference type="InterPro" id="IPR054000">
    <property type="entry name" value="MLKL_N"/>
</dbReference>
<dbReference type="PANTHER" id="PTHR44329">
    <property type="entry name" value="SERINE/THREONINE-PROTEIN KINASE TNNI3K-RELATED"/>
    <property type="match status" value="1"/>
</dbReference>
<dbReference type="CDD" id="cd21037">
    <property type="entry name" value="MLKL_NTD"/>
    <property type="match status" value="1"/>
</dbReference>
<dbReference type="Gene3D" id="1.10.510.10">
    <property type="entry name" value="Transferase(Phosphotransferase) domain 1"/>
    <property type="match status" value="1"/>
</dbReference>
<organism evidence="3 4">
    <name type="scientific">Gigaspora margarita</name>
    <dbReference type="NCBI Taxonomy" id="4874"/>
    <lineage>
        <taxon>Eukaryota</taxon>
        <taxon>Fungi</taxon>
        <taxon>Fungi incertae sedis</taxon>
        <taxon>Mucoromycota</taxon>
        <taxon>Glomeromycotina</taxon>
        <taxon>Glomeromycetes</taxon>
        <taxon>Diversisporales</taxon>
        <taxon>Gigasporaceae</taxon>
        <taxon>Gigaspora</taxon>
    </lineage>
</organism>
<dbReference type="OrthoDB" id="4062651at2759"/>
<dbReference type="InterPro" id="IPR051681">
    <property type="entry name" value="Ser/Thr_Kinases-Pseudokinases"/>
</dbReference>
<dbReference type="InterPro" id="IPR001245">
    <property type="entry name" value="Ser-Thr/Tyr_kinase_cat_dom"/>
</dbReference>
<keyword evidence="4" id="KW-1185">Reference proteome</keyword>
<evidence type="ECO:0000313" key="3">
    <source>
        <dbReference type="EMBL" id="KAF0377919.1"/>
    </source>
</evidence>
<dbReference type="EMBL" id="WTPW01002534">
    <property type="protein sequence ID" value="KAF0377919.1"/>
    <property type="molecule type" value="Genomic_DNA"/>
</dbReference>
<dbReference type="InterPro" id="IPR006597">
    <property type="entry name" value="Sel1-like"/>
</dbReference>
<feature type="domain" description="Protein kinase" evidence="2">
    <location>
        <begin position="223"/>
        <end position="495"/>
    </location>
</feature>
<dbReference type="PROSITE" id="PS50011">
    <property type="entry name" value="PROTEIN_KINASE_DOM"/>
    <property type="match status" value="1"/>
</dbReference>
<dbReference type="Proteomes" id="UP000439903">
    <property type="component" value="Unassembled WGS sequence"/>
</dbReference>
<accession>A0A8H3WXW9</accession>
<keyword evidence="3" id="KW-0808">Transferase</keyword>
<evidence type="ECO:0000259" key="2">
    <source>
        <dbReference type="PROSITE" id="PS50011"/>
    </source>
</evidence>
<dbReference type="InterPro" id="IPR000719">
    <property type="entry name" value="Prot_kinase_dom"/>
</dbReference>
<evidence type="ECO:0000313" key="4">
    <source>
        <dbReference type="Proteomes" id="UP000439903"/>
    </source>
</evidence>
<dbReference type="Pfam" id="PF07714">
    <property type="entry name" value="PK_Tyr_Ser-Thr"/>
    <property type="match status" value="1"/>
</dbReference>
<reference evidence="3 4" key="1">
    <citation type="journal article" date="2019" name="Environ. Microbiol.">
        <title>At the nexus of three kingdoms: the genome of the mycorrhizal fungus Gigaspora margarita provides insights into plant, endobacterial and fungal interactions.</title>
        <authorList>
            <person name="Venice F."/>
            <person name="Ghignone S."/>
            <person name="Salvioli di Fossalunga A."/>
            <person name="Amselem J."/>
            <person name="Novero M."/>
            <person name="Xianan X."/>
            <person name="Sedzielewska Toro K."/>
            <person name="Morin E."/>
            <person name="Lipzen A."/>
            <person name="Grigoriev I.V."/>
            <person name="Henrissat B."/>
            <person name="Martin F.M."/>
            <person name="Bonfante P."/>
        </authorList>
    </citation>
    <scope>NUCLEOTIDE SEQUENCE [LARGE SCALE GENOMIC DNA]</scope>
    <source>
        <strain evidence="3 4">BEG34</strain>
    </source>
</reference>
<dbReference type="Pfam" id="PF08238">
    <property type="entry name" value="Sel1"/>
    <property type="match status" value="3"/>
</dbReference>
<gene>
    <name evidence="3" type="ORF">F8M41_012498</name>
</gene>
<dbReference type="SMART" id="SM00671">
    <property type="entry name" value="SEL1"/>
    <property type="match status" value="3"/>
</dbReference>
<dbReference type="GO" id="GO:0005524">
    <property type="term" value="F:ATP binding"/>
    <property type="evidence" value="ECO:0007669"/>
    <property type="project" value="InterPro"/>
</dbReference>
<protein>
    <submittedName>
        <fullName evidence="3">Kinase-like protein</fullName>
    </submittedName>
</protein>
<dbReference type="InterPro" id="IPR011009">
    <property type="entry name" value="Kinase-like_dom_sf"/>
</dbReference>
<comment type="caution">
    <text evidence="3">The sequence shown here is derived from an EMBL/GenBank/DDBJ whole genome shotgun (WGS) entry which is preliminary data.</text>
</comment>
<dbReference type="Gene3D" id="1.25.40.10">
    <property type="entry name" value="Tetratricopeptide repeat domain"/>
    <property type="match status" value="1"/>
</dbReference>
<dbReference type="GO" id="GO:0004674">
    <property type="term" value="F:protein serine/threonine kinase activity"/>
    <property type="evidence" value="ECO:0007669"/>
    <property type="project" value="TreeGrafter"/>
</dbReference>
<keyword evidence="3" id="KW-0418">Kinase</keyword>
<dbReference type="InterPro" id="IPR011990">
    <property type="entry name" value="TPR-like_helical_dom_sf"/>
</dbReference>
<dbReference type="GO" id="GO:0007166">
    <property type="term" value="P:cell surface receptor signaling pathway"/>
    <property type="evidence" value="ECO:0007669"/>
    <property type="project" value="InterPro"/>
</dbReference>
<dbReference type="SUPFAM" id="SSF56112">
    <property type="entry name" value="Protein kinase-like (PK-like)"/>
    <property type="match status" value="1"/>
</dbReference>
<proteinExistence type="predicted"/>
<feature type="coiled-coil region" evidence="1">
    <location>
        <begin position="81"/>
        <end position="112"/>
    </location>
</feature>